<reference evidence="1" key="1">
    <citation type="submission" date="2023-03" db="EMBL/GenBank/DDBJ databases">
        <title>Massive genome expansion in bonnet fungi (Mycena s.s.) driven by repeated elements and novel gene families across ecological guilds.</title>
        <authorList>
            <consortium name="Lawrence Berkeley National Laboratory"/>
            <person name="Harder C.B."/>
            <person name="Miyauchi S."/>
            <person name="Viragh M."/>
            <person name="Kuo A."/>
            <person name="Thoen E."/>
            <person name="Andreopoulos B."/>
            <person name="Lu D."/>
            <person name="Skrede I."/>
            <person name="Drula E."/>
            <person name="Henrissat B."/>
            <person name="Morin E."/>
            <person name="Kohler A."/>
            <person name="Barry K."/>
            <person name="LaButti K."/>
            <person name="Morin E."/>
            <person name="Salamov A."/>
            <person name="Lipzen A."/>
            <person name="Mereny Z."/>
            <person name="Hegedus B."/>
            <person name="Baldrian P."/>
            <person name="Stursova M."/>
            <person name="Weitz H."/>
            <person name="Taylor A."/>
            <person name="Grigoriev I.V."/>
            <person name="Nagy L.G."/>
            <person name="Martin F."/>
            <person name="Kauserud H."/>
        </authorList>
    </citation>
    <scope>NUCLEOTIDE SEQUENCE</scope>
    <source>
        <strain evidence="1">CBHHK188m</strain>
    </source>
</reference>
<dbReference type="AlphaFoldDB" id="A0AAD7MHZ0"/>
<name>A0AAD7MHZ0_9AGAR</name>
<evidence type="ECO:0000313" key="2">
    <source>
        <dbReference type="Proteomes" id="UP001215280"/>
    </source>
</evidence>
<organism evidence="1 2">
    <name type="scientific">Mycena maculata</name>
    <dbReference type="NCBI Taxonomy" id="230809"/>
    <lineage>
        <taxon>Eukaryota</taxon>
        <taxon>Fungi</taxon>
        <taxon>Dikarya</taxon>
        <taxon>Basidiomycota</taxon>
        <taxon>Agaricomycotina</taxon>
        <taxon>Agaricomycetes</taxon>
        <taxon>Agaricomycetidae</taxon>
        <taxon>Agaricales</taxon>
        <taxon>Marasmiineae</taxon>
        <taxon>Mycenaceae</taxon>
        <taxon>Mycena</taxon>
    </lineage>
</organism>
<gene>
    <name evidence="1" type="ORF">DFH07DRAFT_784936</name>
</gene>
<protein>
    <submittedName>
        <fullName evidence="1">Uncharacterized protein</fullName>
    </submittedName>
</protein>
<evidence type="ECO:0000313" key="1">
    <source>
        <dbReference type="EMBL" id="KAJ7718404.1"/>
    </source>
</evidence>
<proteinExistence type="predicted"/>
<keyword evidence="2" id="KW-1185">Reference proteome</keyword>
<comment type="caution">
    <text evidence="1">The sequence shown here is derived from an EMBL/GenBank/DDBJ whole genome shotgun (WGS) entry which is preliminary data.</text>
</comment>
<dbReference type="Proteomes" id="UP001215280">
    <property type="component" value="Unassembled WGS sequence"/>
</dbReference>
<accession>A0AAD7MHZ0</accession>
<dbReference type="EMBL" id="JARJLG010000306">
    <property type="protein sequence ID" value="KAJ7718404.1"/>
    <property type="molecule type" value="Genomic_DNA"/>
</dbReference>
<sequence>MIGMAETRALAPPEPSAETRKYKRNLCCREMAQVSGVSIPGACRVNRVLGTSSLSRREAKIIDEDDRWKDGISLFKGEEERALPQRVVESLGHDKNTITSGLEQVLWQATCVVEKGKNEPSFRLHREQKLKGKKIHGSSVMAISASCTLFCTNFEVRAIHHGCPQHGHVEHGLLDKCKTLGWDGTLNSMAIMGTQLWPEPRRLVEVLFRATDSLLEQSNYSPKN</sequence>